<reference evidence="1" key="1">
    <citation type="submission" date="2025-08" db="UniProtKB">
        <authorList>
            <consortium name="Ensembl"/>
        </authorList>
    </citation>
    <scope>IDENTIFICATION</scope>
</reference>
<name>A0A8C5JDV8_JUNHY</name>
<dbReference type="Proteomes" id="UP000694408">
    <property type="component" value="Unplaced"/>
</dbReference>
<keyword evidence="2" id="KW-1185">Reference proteome</keyword>
<evidence type="ECO:0000313" key="1">
    <source>
        <dbReference type="Ensembl" id="ENSJHYP00000017009.1"/>
    </source>
</evidence>
<proteinExistence type="predicted"/>
<evidence type="ECO:0000313" key="2">
    <source>
        <dbReference type="Proteomes" id="UP000694408"/>
    </source>
</evidence>
<sequence length="214" mass="22486">MVAAKWLPADLKSNILKAQAEGHKVGKDDSMTGVKNSNIQEAAARNLILSGKSQSSPPATSPVFQDPRELLRAIPASNTFVPNTLNEDNADSNHEDLLIPANLAPAEEAAVSKSTPDDQDVSLTSLTENLIDFTEATPRVSSQPIVTPRWIVPTGLVSNGPLGNNVALSLKAVKGSTETLTSSAGLTPSQQAPEVSPVTEDAAVRTKCLLTTEL</sequence>
<dbReference type="OMA" id="ATSNHED"/>
<protein>
    <submittedName>
        <fullName evidence="1">Uncharacterized protein</fullName>
    </submittedName>
</protein>
<dbReference type="AlphaFoldDB" id="A0A8C5JDV8"/>
<accession>A0A8C5JDV8</accession>
<reference evidence="1" key="2">
    <citation type="submission" date="2025-09" db="UniProtKB">
        <authorList>
            <consortium name="Ensembl"/>
        </authorList>
    </citation>
    <scope>IDENTIFICATION</scope>
</reference>
<dbReference type="Ensembl" id="ENSJHYT00000020512.1">
    <property type="protein sequence ID" value="ENSJHYP00000017009.1"/>
    <property type="gene ID" value="ENSJHYG00000012993.1"/>
</dbReference>
<organism evidence="1 2">
    <name type="scientific">Junco hyemalis</name>
    <name type="common">Dark-eyed junco</name>
    <dbReference type="NCBI Taxonomy" id="40217"/>
    <lineage>
        <taxon>Eukaryota</taxon>
        <taxon>Metazoa</taxon>
        <taxon>Chordata</taxon>
        <taxon>Craniata</taxon>
        <taxon>Vertebrata</taxon>
        <taxon>Euteleostomi</taxon>
        <taxon>Archelosauria</taxon>
        <taxon>Archosauria</taxon>
        <taxon>Dinosauria</taxon>
        <taxon>Saurischia</taxon>
        <taxon>Theropoda</taxon>
        <taxon>Coelurosauria</taxon>
        <taxon>Aves</taxon>
        <taxon>Neognathae</taxon>
        <taxon>Neoaves</taxon>
        <taxon>Telluraves</taxon>
        <taxon>Australaves</taxon>
        <taxon>Passeriformes</taxon>
        <taxon>Passerellidae</taxon>
        <taxon>Junco</taxon>
    </lineage>
</organism>